<proteinExistence type="predicted"/>
<keyword evidence="2" id="KW-1185">Reference proteome</keyword>
<organism evidence="1 2">
    <name type="scientific">Phytophthora infestans</name>
    <name type="common">Potato late blight agent</name>
    <name type="synonym">Botrytis infestans</name>
    <dbReference type="NCBI Taxonomy" id="4787"/>
    <lineage>
        <taxon>Eukaryota</taxon>
        <taxon>Sar</taxon>
        <taxon>Stramenopiles</taxon>
        <taxon>Oomycota</taxon>
        <taxon>Peronosporomycetes</taxon>
        <taxon>Peronosporales</taxon>
        <taxon>Peronosporaceae</taxon>
        <taxon>Phytophthora</taxon>
    </lineage>
</organism>
<accession>A0A833TTR0</accession>
<dbReference type="Proteomes" id="UP000602510">
    <property type="component" value="Unassembled WGS sequence"/>
</dbReference>
<name>A0A833TTR0_PHYIN</name>
<gene>
    <name evidence="1" type="ORF">GN244_ATG00976</name>
</gene>
<protein>
    <submittedName>
        <fullName evidence="1">Uncharacterized protein</fullName>
    </submittedName>
</protein>
<comment type="caution">
    <text evidence="1">The sequence shown here is derived from an EMBL/GenBank/DDBJ whole genome shotgun (WGS) entry which is preliminary data.</text>
</comment>
<evidence type="ECO:0000313" key="2">
    <source>
        <dbReference type="Proteomes" id="UP000602510"/>
    </source>
</evidence>
<dbReference type="AlphaFoldDB" id="A0A833TTR0"/>
<dbReference type="EMBL" id="WSZM01000015">
    <property type="protein sequence ID" value="KAF4046586.1"/>
    <property type="molecule type" value="Genomic_DNA"/>
</dbReference>
<sequence length="105" mass="11879">MEQEHDRNMPVPIPVQTTIRSLNWSAEETIQLLTLRFTNETTVNSFATQRSTQTHIEEIGSLLFRALNAEMGSRPTEAAMLNTTTGVVIDTFRRCWEGLLPLTSD</sequence>
<reference evidence="1" key="1">
    <citation type="submission" date="2020-04" db="EMBL/GenBank/DDBJ databases">
        <title>Hybrid Assembly of Korean Phytophthora infestans isolates.</title>
        <authorList>
            <person name="Prokchorchik M."/>
            <person name="Lee Y."/>
            <person name="Seo J."/>
            <person name="Cho J.-H."/>
            <person name="Park Y.-E."/>
            <person name="Jang D.-C."/>
            <person name="Im J.-S."/>
            <person name="Choi J.-G."/>
            <person name="Park H.-J."/>
            <person name="Lee G.-B."/>
            <person name="Lee Y.-G."/>
            <person name="Hong S.-Y."/>
            <person name="Cho K."/>
            <person name="Sohn K.H."/>
        </authorList>
    </citation>
    <scope>NUCLEOTIDE SEQUENCE</scope>
    <source>
        <strain evidence="1">KR_1_A1</strain>
    </source>
</reference>
<evidence type="ECO:0000313" key="1">
    <source>
        <dbReference type="EMBL" id="KAF4046586.1"/>
    </source>
</evidence>